<protein>
    <submittedName>
        <fullName evidence="1">FeoB-associated Cys-rich membrane protein</fullName>
    </submittedName>
</protein>
<dbReference type="Proteomes" id="UP000434036">
    <property type="component" value="Unassembled WGS sequence"/>
</dbReference>
<dbReference type="EMBL" id="WUUQ01000003">
    <property type="protein sequence ID" value="MXQ74108.1"/>
    <property type="molecule type" value="Genomic_DNA"/>
</dbReference>
<dbReference type="RefSeq" id="WP_160625496.1">
    <property type="nucleotide sequence ID" value="NZ_WUUQ01000003.1"/>
</dbReference>
<organism evidence="1 2">
    <name type="scientific">Copranaerobaculum intestinale</name>
    <dbReference type="NCBI Taxonomy" id="2692629"/>
    <lineage>
        <taxon>Bacteria</taxon>
        <taxon>Bacillati</taxon>
        <taxon>Bacillota</taxon>
        <taxon>Erysipelotrichia</taxon>
        <taxon>Erysipelotrichales</taxon>
        <taxon>Erysipelotrichaceae</taxon>
        <taxon>Copranaerobaculum</taxon>
    </lineage>
</organism>
<keyword evidence="2" id="KW-1185">Reference proteome</keyword>
<gene>
    <name evidence="1" type="ORF">GSF08_09175</name>
</gene>
<sequence length="63" mass="7092">MKFIDIVLLLLIVLAVIGAVRYLRKHKGTCGDCKGCTLDCHHPDIYEAYRRDHPADPKADQKG</sequence>
<dbReference type="AlphaFoldDB" id="A0A6N8U7E7"/>
<comment type="caution">
    <text evidence="1">The sequence shown here is derived from an EMBL/GenBank/DDBJ whole genome shotgun (WGS) entry which is preliminary data.</text>
</comment>
<reference evidence="1 2" key="1">
    <citation type="submission" date="2019-12" db="EMBL/GenBank/DDBJ databases">
        <authorList>
            <person name="Yang R."/>
        </authorList>
    </citation>
    <scope>NUCLEOTIDE SEQUENCE [LARGE SCALE GENOMIC DNA]</scope>
    <source>
        <strain evidence="1 2">DONG20-135</strain>
    </source>
</reference>
<accession>A0A6N8U7E7</accession>
<evidence type="ECO:0000313" key="1">
    <source>
        <dbReference type="EMBL" id="MXQ74108.1"/>
    </source>
</evidence>
<reference evidence="1 2" key="2">
    <citation type="submission" date="2020-01" db="EMBL/GenBank/DDBJ databases">
        <title>Clostridiaceae sp. nov. isolated from the gut of human by culturomics.</title>
        <authorList>
            <person name="Chang Y."/>
        </authorList>
    </citation>
    <scope>NUCLEOTIDE SEQUENCE [LARGE SCALE GENOMIC DNA]</scope>
    <source>
        <strain evidence="1 2">DONG20-135</strain>
    </source>
</reference>
<name>A0A6N8U7E7_9FIRM</name>
<evidence type="ECO:0000313" key="2">
    <source>
        <dbReference type="Proteomes" id="UP000434036"/>
    </source>
</evidence>
<proteinExistence type="predicted"/>